<evidence type="ECO:0000313" key="1">
    <source>
        <dbReference type="EMBL" id="MBR7835486.1"/>
    </source>
</evidence>
<comment type="caution">
    <text evidence="1">The sequence shown here is derived from an EMBL/GenBank/DDBJ whole genome shotgun (WGS) entry which is preliminary data.</text>
</comment>
<dbReference type="RefSeq" id="WP_212529977.1">
    <property type="nucleotide sequence ID" value="NZ_JAGSOG010000097.1"/>
</dbReference>
<organism evidence="1 2">
    <name type="scientific">Actinospica durhamensis</name>
    <dbReference type="NCBI Taxonomy" id="1508375"/>
    <lineage>
        <taxon>Bacteria</taxon>
        <taxon>Bacillati</taxon>
        <taxon>Actinomycetota</taxon>
        <taxon>Actinomycetes</taxon>
        <taxon>Catenulisporales</taxon>
        <taxon>Actinospicaceae</taxon>
        <taxon>Actinospica</taxon>
    </lineage>
</organism>
<dbReference type="EMBL" id="JAGSOG010000097">
    <property type="protein sequence ID" value="MBR7835486.1"/>
    <property type="molecule type" value="Genomic_DNA"/>
</dbReference>
<keyword evidence="2" id="KW-1185">Reference proteome</keyword>
<dbReference type="Proteomes" id="UP000675781">
    <property type="component" value="Unassembled WGS sequence"/>
</dbReference>
<name>A0A941EQG1_9ACTN</name>
<proteinExistence type="predicted"/>
<protein>
    <submittedName>
        <fullName evidence="1">Uncharacterized protein</fullName>
    </submittedName>
</protein>
<accession>A0A941EQG1</accession>
<gene>
    <name evidence="1" type="ORF">KDL01_19580</name>
</gene>
<dbReference type="AlphaFoldDB" id="A0A941EQG1"/>
<reference evidence="1" key="1">
    <citation type="submission" date="2021-04" db="EMBL/GenBank/DDBJ databases">
        <title>Genome based classification of Actinospica acidithermotolerans sp. nov., an actinobacterium isolated from an Indonesian hot spring.</title>
        <authorList>
            <person name="Kusuma A.B."/>
            <person name="Putra K.E."/>
            <person name="Nafisah S."/>
            <person name="Loh J."/>
            <person name="Nouioui I."/>
            <person name="Goodfellow M."/>
        </authorList>
    </citation>
    <scope>NUCLEOTIDE SEQUENCE</scope>
    <source>
        <strain evidence="1">CSCA 57</strain>
    </source>
</reference>
<evidence type="ECO:0000313" key="2">
    <source>
        <dbReference type="Proteomes" id="UP000675781"/>
    </source>
</evidence>
<sequence>MSGHTVFDFDAFVDAFDAERRARGLNWFAFADELWDQSIALNASRPDDHCLCGGAVSRLRERGAASCQYALFMLRWLGRAPEEFLTGPAREVGDTRLPQAGPDSRLRWNLSELHTALNENRQRESLTWAKLADELGCTPSRLTNLRTARLADMELTMRVTQWLSRPAAAFIHPAQW</sequence>